<name>A0AAD5LYF4_PYTIN</name>
<dbReference type="EMBL" id="JAKCXM010000237">
    <property type="protein sequence ID" value="KAJ0397816.1"/>
    <property type="molecule type" value="Genomic_DNA"/>
</dbReference>
<sequence>MTYLAPAMKDFKAVFGHCVVPLTFNVPSTSVTVDGVTRWSPEMAGYELGHKLRTYYRNKRNRIQSLHPEVRPQLEALGINLDQDYNEMMWKERELAALGAFKRISGHVNVEQKFVVPHGDARWPRATWGMALGKSVNTLRLLRRKLPTYKSEDLEELGFCWNTRELPKAASVRKPAAKPKFAVSDFSQLPGSMRIFREQYGHIFVPLRYKVGDSLWSGEAAGMLKSFCMSVGP</sequence>
<dbReference type="AlphaFoldDB" id="A0AAD5LYF4"/>
<accession>A0AAD5LYF4</accession>
<dbReference type="Proteomes" id="UP001209570">
    <property type="component" value="Unassembled WGS sequence"/>
</dbReference>
<reference evidence="2" key="1">
    <citation type="submission" date="2021-12" db="EMBL/GenBank/DDBJ databases">
        <title>Prjna785345.</title>
        <authorList>
            <person name="Rujirawat T."/>
            <person name="Krajaejun T."/>
        </authorList>
    </citation>
    <scope>NUCLEOTIDE SEQUENCE</scope>
    <source>
        <strain evidence="2">Pi057C3</strain>
    </source>
</reference>
<evidence type="ECO:0000259" key="1">
    <source>
        <dbReference type="Pfam" id="PF03457"/>
    </source>
</evidence>
<keyword evidence="3" id="KW-1185">Reference proteome</keyword>
<proteinExistence type="predicted"/>
<evidence type="ECO:0000313" key="3">
    <source>
        <dbReference type="Proteomes" id="UP001209570"/>
    </source>
</evidence>
<organism evidence="2 3">
    <name type="scientific">Pythium insidiosum</name>
    <name type="common">Pythiosis disease agent</name>
    <dbReference type="NCBI Taxonomy" id="114742"/>
    <lineage>
        <taxon>Eukaryota</taxon>
        <taxon>Sar</taxon>
        <taxon>Stramenopiles</taxon>
        <taxon>Oomycota</taxon>
        <taxon>Peronosporomycetes</taxon>
        <taxon>Pythiales</taxon>
        <taxon>Pythiaceae</taxon>
        <taxon>Pythium</taxon>
    </lineage>
</organism>
<feature type="domain" description="Helicase-associated" evidence="1">
    <location>
        <begin position="90"/>
        <end position="159"/>
    </location>
</feature>
<dbReference type="PANTHER" id="PTHR37066">
    <property type="entry name" value="HELICASE-ASSOCIATED"/>
    <property type="match status" value="1"/>
</dbReference>
<protein>
    <recommendedName>
        <fullName evidence="1">Helicase-associated domain-containing protein</fullName>
    </recommendedName>
</protein>
<dbReference type="InterPro" id="IPR005114">
    <property type="entry name" value="Helicase_assoc"/>
</dbReference>
<comment type="caution">
    <text evidence="2">The sequence shown here is derived from an EMBL/GenBank/DDBJ whole genome shotgun (WGS) entry which is preliminary data.</text>
</comment>
<dbReference type="PANTHER" id="PTHR37066:SF1">
    <property type="entry name" value="LNS2_PITP DOMAIN-CONTAINING PROTEIN"/>
    <property type="match status" value="1"/>
</dbReference>
<dbReference type="Pfam" id="PF03457">
    <property type="entry name" value="HA"/>
    <property type="match status" value="1"/>
</dbReference>
<evidence type="ECO:0000313" key="2">
    <source>
        <dbReference type="EMBL" id="KAJ0397816.1"/>
    </source>
</evidence>
<gene>
    <name evidence="2" type="ORF">P43SY_000896</name>
</gene>